<dbReference type="EMBL" id="LXEN01000050">
    <property type="protein sequence ID" value="OAT33687.1"/>
    <property type="molecule type" value="Genomic_DNA"/>
</dbReference>
<feature type="compositionally biased region" description="Low complexity" evidence="1">
    <location>
        <begin position="197"/>
        <end position="211"/>
    </location>
</feature>
<reference evidence="2 3" key="1">
    <citation type="submission" date="2016-04" db="EMBL/GenBank/DDBJ databases">
        <title>ATOL: Assembling a taxonomically balanced genome-scale reconstruction of the evolutionary history of the Enterobacteriaceae.</title>
        <authorList>
            <person name="Plunkett G.III."/>
            <person name="Neeno-Eckwall E.C."/>
            <person name="Glasner J.D."/>
            <person name="Perna N.T."/>
        </authorList>
    </citation>
    <scope>NUCLEOTIDE SEQUENCE [LARGE SCALE GENOMIC DNA]</scope>
    <source>
        <strain evidence="2 3">ATCC 19692</strain>
    </source>
</reference>
<feature type="region of interest" description="Disordered" evidence="1">
    <location>
        <begin position="162"/>
        <end position="247"/>
    </location>
</feature>
<feature type="compositionally biased region" description="Polar residues" evidence="1">
    <location>
        <begin position="162"/>
        <end position="172"/>
    </location>
</feature>
<sequence>MPMKRTKSINRDAFRKAFRPYRLAPVAIALTAVFALSGCEESDETVSLYMNAQECAQANPSQAAQCEDSYRTALQEASRTAPKYATLEECVAEFGDSQCTQTASIDGQPVNNTNTHTENANNHNTDNSQIAQANSGGSFFMPLMAGYMMGRLMGGGAPAQPLFSSRNPTSPANGKFVDSTGRNYGPAVGGRQMNVPKTAMTPKPSTTSTMTRGGFGHTVSKQAATQRASATNNSRSSTGSSSYRSGG</sequence>
<organism evidence="2 3">
    <name type="scientific">Proteus myxofaciens ATCC 19692</name>
    <dbReference type="NCBI Taxonomy" id="1354337"/>
    <lineage>
        <taxon>Bacteria</taxon>
        <taxon>Pseudomonadati</taxon>
        <taxon>Pseudomonadota</taxon>
        <taxon>Gammaproteobacteria</taxon>
        <taxon>Enterobacterales</taxon>
        <taxon>Morganellaceae</taxon>
        <taxon>Proteus</taxon>
    </lineage>
</organism>
<dbReference type="Proteomes" id="UP000094023">
    <property type="component" value="Unassembled WGS sequence"/>
</dbReference>
<gene>
    <name evidence="2" type="ORF">M983_1167</name>
</gene>
<dbReference type="OrthoDB" id="5903948at2"/>
<evidence type="ECO:0000313" key="3">
    <source>
        <dbReference type="Proteomes" id="UP000094023"/>
    </source>
</evidence>
<protein>
    <recommendedName>
        <fullName evidence="4">DUF1190 family protein</fullName>
    </recommendedName>
</protein>
<dbReference type="InterPro" id="IPR009576">
    <property type="entry name" value="Biofilm_formation_YgiB"/>
</dbReference>
<dbReference type="AlphaFoldDB" id="A0A198G8H4"/>
<feature type="compositionally biased region" description="Low complexity" evidence="1">
    <location>
        <begin position="228"/>
        <end position="247"/>
    </location>
</feature>
<proteinExistence type="predicted"/>
<dbReference type="Pfam" id="PF06693">
    <property type="entry name" value="DUF1190"/>
    <property type="match status" value="1"/>
</dbReference>
<comment type="caution">
    <text evidence="2">The sequence shown here is derived from an EMBL/GenBank/DDBJ whole genome shotgun (WGS) entry which is preliminary data.</text>
</comment>
<dbReference type="NCBIfam" id="NF008655">
    <property type="entry name" value="PRK11653.1"/>
    <property type="match status" value="1"/>
</dbReference>
<evidence type="ECO:0008006" key="4">
    <source>
        <dbReference type="Google" id="ProtNLM"/>
    </source>
</evidence>
<dbReference type="RefSeq" id="WP_066748513.1">
    <property type="nucleotide sequence ID" value="NZ_LXEN01000050.1"/>
</dbReference>
<name>A0A198G8H4_9GAMM</name>
<evidence type="ECO:0000313" key="2">
    <source>
        <dbReference type="EMBL" id="OAT33687.1"/>
    </source>
</evidence>
<dbReference type="STRING" id="1354337.M983_1167"/>
<keyword evidence="3" id="KW-1185">Reference proteome</keyword>
<accession>A0A198G8H4</accession>
<evidence type="ECO:0000256" key="1">
    <source>
        <dbReference type="SAM" id="MobiDB-lite"/>
    </source>
</evidence>